<accession>A0A0F6SJE8</accession>
<dbReference type="Proteomes" id="UP000201437">
    <property type="component" value="Segment"/>
</dbReference>
<dbReference type="GeneID" id="26641554"/>
<protein>
    <submittedName>
        <fullName evidence="1">Uncharacterized protein</fullName>
    </submittedName>
</protein>
<keyword evidence="2" id="KW-1185">Reference proteome</keyword>
<proteinExistence type="predicted"/>
<dbReference type="KEGG" id="vg:26641554"/>
<sequence>MTMTKKEIIKAIKDLAWNSTLTAGERQEALLDIEIAAQDELEKLEDRHSPR</sequence>
<evidence type="ECO:0000313" key="2">
    <source>
        <dbReference type="Proteomes" id="UP000201437"/>
    </source>
</evidence>
<organism evidence="1 2">
    <name type="scientific">Pseudomonas phage DL68</name>
    <dbReference type="NCBI Taxonomy" id="1640974"/>
    <lineage>
        <taxon>Viruses</taxon>
        <taxon>Duplodnaviria</taxon>
        <taxon>Heunggongvirae</taxon>
        <taxon>Uroviricota</taxon>
        <taxon>Caudoviricetes</taxon>
        <taxon>Lindbergviridae</taxon>
        <taxon>Pbunavirus</taxon>
        <taxon>Pbunavirus DL68</taxon>
        <taxon>Pseudomonas virus DL68</taxon>
    </lineage>
</organism>
<dbReference type="EMBL" id="KR054033">
    <property type="protein sequence ID" value="AKF14078.1"/>
    <property type="molecule type" value="Genomic_DNA"/>
</dbReference>
<name>A0A0F6SJE8_9CAUD</name>
<evidence type="ECO:0000313" key="1">
    <source>
        <dbReference type="EMBL" id="AKF14078.1"/>
    </source>
</evidence>
<dbReference type="RefSeq" id="YP_009215136.1">
    <property type="nucleotide sequence ID" value="NC_028971.1"/>
</dbReference>
<reference evidence="1 2" key="1">
    <citation type="journal article" date="2016" name="Microb. Biotechnol.">
        <title>A novel bacteriophage cocktail reduces and disperses Pseudomonas aeruginosa biofilms under static and flow conditions.</title>
        <authorList>
            <person name="Alves D.R."/>
            <person name="Perez-Esteban P."/>
            <person name="Kot W."/>
            <person name="Bean J.E."/>
            <person name="Arnot T."/>
            <person name="Hansen L.H."/>
            <person name="Enright M.C."/>
            <person name="Jenkins A.T."/>
        </authorList>
    </citation>
    <scope>NUCLEOTIDE SEQUENCE [LARGE SCALE GENOMIC DNA]</scope>
</reference>